<protein>
    <submittedName>
        <fullName evidence="6 7">Transcription factor ATOH8</fullName>
    </submittedName>
</protein>
<evidence type="ECO:0000313" key="6">
    <source>
        <dbReference type="RefSeq" id="XP_020652727.2"/>
    </source>
</evidence>
<organism evidence="5 6">
    <name type="scientific">Pogona vitticeps</name>
    <name type="common">central bearded dragon</name>
    <dbReference type="NCBI Taxonomy" id="103695"/>
    <lineage>
        <taxon>Eukaryota</taxon>
        <taxon>Metazoa</taxon>
        <taxon>Chordata</taxon>
        <taxon>Craniata</taxon>
        <taxon>Vertebrata</taxon>
        <taxon>Euteleostomi</taxon>
        <taxon>Lepidosauria</taxon>
        <taxon>Squamata</taxon>
        <taxon>Bifurcata</taxon>
        <taxon>Unidentata</taxon>
        <taxon>Episquamata</taxon>
        <taxon>Toxicofera</taxon>
        <taxon>Iguania</taxon>
        <taxon>Acrodonta</taxon>
        <taxon>Agamidae</taxon>
        <taxon>Amphibolurinae</taxon>
        <taxon>Pogona</taxon>
    </lineage>
</organism>
<dbReference type="CDD" id="cd11421">
    <property type="entry name" value="bHLH_TS_ATOH8"/>
    <property type="match status" value="1"/>
</dbReference>
<evidence type="ECO:0000256" key="3">
    <source>
        <dbReference type="SAM" id="MobiDB-lite"/>
    </source>
</evidence>
<dbReference type="CTD" id="84913"/>
<dbReference type="SMART" id="SM00353">
    <property type="entry name" value="HLH"/>
    <property type="match status" value="1"/>
</dbReference>
<dbReference type="AlphaFoldDB" id="A0A6J0TWK1"/>
<gene>
    <name evidence="6 7 8" type="primary">ATOH8</name>
</gene>
<feature type="compositionally biased region" description="Gly residues" evidence="3">
    <location>
        <begin position="91"/>
        <end position="100"/>
    </location>
</feature>
<dbReference type="Pfam" id="PF00010">
    <property type="entry name" value="HLH"/>
    <property type="match status" value="1"/>
</dbReference>
<feature type="region of interest" description="Disordered" evidence="3">
    <location>
        <begin position="150"/>
        <end position="179"/>
    </location>
</feature>
<keyword evidence="5" id="KW-1185">Reference proteome</keyword>
<feature type="domain" description="BHLH" evidence="4">
    <location>
        <begin position="215"/>
        <end position="267"/>
    </location>
</feature>
<dbReference type="GO" id="GO:0003700">
    <property type="term" value="F:DNA-binding transcription factor activity"/>
    <property type="evidence" value="ECO:0007669"/>
    <property type="project" value="InterPro"/>
</dbReference>
<feature type="compositionally biased region" description="Low complexity" evidence="3">
    <location>
        <begin position="163"/>
        <end position="179"/>
    </location>
</feature>
<dbReference type="GO" id="GO:0045944">
    <property type="term" value="P:positive regulation of transcription by RNA polymerase II"/>
    <property type="evidence" value="ECO:0007669"/>
    <property type="project" value="TreeGrafter"/>
</dbReference>
<dbReference type="GO" id="GO:0016607">
    <property type="term" value="C:nuclear speck"/>
    <property type="evidence" value="ECO:0007669"/>
    <property type="project" value="UniProtKB-SubCell"/>
</dbReference>
<evidence type="ECO:0000256" key="2">
    <source>
        <dbReference type="ARBA" id="ARBA00023163"/>
    </source>
</evidence>
<dbReference type="Gene3D" id="4.10.280.10">
    <property type="entry name" value="Helix-loop-helix DNA-binding domain"/>
    <property type="match status" value="1"/>
</dbReference>
<evidence type="ECO:0000256" key="1">
    <source>
        <dbReference type="ARBA" id="ARBA00023015"/>
    </source>
</evidence>
<feature type="region of interest" description="Disordered" evidence="3">
    <location>
        <begin position="188"/>
        <end position="207"/>
    </location>
</feature>
<reference evidence="6 7" key="1">
    <citation type="submission" date="2025-05" db="UniProtKB">
        <authorList>
            <consortium name="RefSeq"/>
        </authorList>
    </citation>
    <scope>IDENTIFICATION</scope>
</reference>
<dbReference type="GO" id="GO:0070888">
    <property type="term" value="F:E-box binding"/>
    <property type="evidence" value="ECO:0007669"/>
    <property type="project" value="TreeGrafter"/>
</dbReference>
<evidence type="ECO:0000313" key="8">
    <source>
        <dbReference type="RefSeq" id="XP_072850902.1"/>
    </source>
</evidence>
<dbReference type="GO" id="GO:0046983">
    <property type="term" value="F:protein dimerization activity"/>
    <property type="evidence" value="ECO:0007669"/>
    <property type="project" value="InterPro"/>
</dbReference>
<dbReference type="GO" id="GO:0005737">
    <property type="term" value="C:cytoplasm"/>
    <property type="evidence" value="ECO:0007669"/>
    <property type="project" value="UniProtKB-SubCell"/>
</dbReference>
<feature type="region of interest" description="Disordered" evidence="3">
    <location>
        <begin position="27"/>
        <end position="100"/>
    </location>
</feature>
<evidence type="ECO:0000313" key="5">
    <source>
        <dbReference type="Proteomes" id="UP001652642"/>
    </source>
</evidence>
<dbReference type="PROSITE" id="PS50888">
    <property type="entry name" value="BHLH"/>
    <property type="match status" value="1"/>
</dbReference>
<keyword evidence="2" id="KW-0804">Transcription</keyword>
<dbReference type="InterPro" id="IPR036638">
    <property type="entry name" value="HLH_DNA-bd_sf"/>
</dbReference>
<dbReference type="RefSeq" id="XP_072850901.1">
    <property type="nucleotide sequence ID" value="XM_072994800.1"/>
</dbReference>
<dbReference type="RefSeq" id="XP_072850902.1">
    <property type="nucleotide sequence ID" value="XM_072994801.1"/>
</dbReference>
<dbReference type="GeneID" id="110080830"/>
<dbReference type="PANTHER" id="PTHR19290">
    <property type="entry name" value="BASIC HELIX-LOOP-HELIX PROTEIN NEUROGENIN-RELATED"/>
    <property type="match status" value="1"/>
</dbReference>
<dbReference type="SUPFAM" id="SSF47459">
    <property type="entry name" value="HLH, helix-loop-helix DNA-binding domain"/>
    <property type="match status" value="1"/>
</dbReference>
<evidence type="ECO:0000313" key="7">
    <source>
        <dbReference type="RefSeq" id="XP_072850901.1"/>
    </source>
</evidence>
<dbReference type="KEGG" id="pvt:110080830"/>
<dbReference type="Proteomes" id="UP001652642">
    <property type="component" value="Chromosome 3"/>
</dbReference>
<dbReference type="InterPro" id="IPR050359">
    <property type="entry name" value="bHLH_transcription_factors"/>
</dbReference>
<dbReference type="InterPro" id="IPR032660">
    <property type="entry name" value="ATOH8_bHLH"/>
</dbReference>
<dbReference type="GO" id="GO:0048646">
    <property type="term" value="P:anatomical structure formation involved in morphogenesis"/>
    <property type="evidence" value="ECO:0007669"/>
    <property type="project" value="UniProtKB-ARBA"/>
</dbReference>
<proteinExistence type="predicted"/>
<feature type="compositionally biased region" description="Low complexity" evidence="3">
    <location>
        <begin position="68"/>
        <end position="81"/>
    </location>
</feature>
<dbReference type="PANTHER" id="PTHR19290:SF102">
    <property type="entry name" value="TRANSCRIPTION FACTOR ATOH8"/>
    <property type="match status" value="1"/>
</dbReference>
<dbReference type="OrthoDB" id="10001938at2759"/>
<dbReference type="RefSeq" id="XP_020652727.2">
    <property type="nucleotide sequence ID" value="XM_020797068.2"/>
</dbReference>
<evidence type="ECO:0000259" key="4">
    <source>
        <dbReference type="PROSITE" id="PS50888"/>
    </source>
</evidence>
<keyword evidence="1" id="KW-0805">Transcription regulation</keyword>
<dbReference type="InterPro" id="IPR011598">
    <property type="entry name" value="bHLH_dom"/>
</dbReference>
<name>A0A6J0TWK1_9SAUR</name>
<accession>A0A6J0TWK1</accession>
<sequence>MKNMQLVEEEARWKRLCLRELGGIKKLKRKSKEPAKTPLGACRSFQVGSKGHEHVLGGTAGAEGGSRPEGTVGAPEGAAATPPAPDRLEGRGGGGGGGGGGVVVDMRKHVFPAGLLASHQQPVRKDTCLRSVGLNGAESQAFPDHSLQSRIMVCPPPAPPELQQQQQQQQRPLESSYSSVSHVIYSGNPDASLSPRKRPGEAAGVSSEIKAIQQTRRLLANARERTRVHTISAAFEALRKQVPCYSYGQKLSKLAILRIACNYILSLARLADLDYSADHSNMSFSECVEQCTRTLQAEGRSKKRKE</sequence>
<dbReference type="InParanoid" id="A0A6J0TWK1"/>